<evidence type="ECO:0000256" key="3">
    <source>
        <dbReference type="ARBA" id="ARBA00022448"/>
    </source>
</evidence>
<keyword evidence="3" id="KW-0813">Transport</keyword>
<gene>
    <name evidence="11" type="ORF">SAMN04515668_1780</name>
</gene>
<comment type="similarity">
    <text evidence="2">Belongs to the TonB family.</text>
</comment>
<dbReference type="PANTHER" id="PTHR33446">
    <property type="entry name" value="PROTEIN TONB-RELATED"/>
    <property type="match status" value="1"/>
</dbReference>
<proteinExistence type="inferred from homology"/>
<keyword evidence="7" id="KW-0653">Protein transport</keyword>
<keyword evidence="6" id="KW-0812">Transmembrane</keyword>
<dbReference type="PANTHER" id="PTHR33446:SF2">
    <property type="entry name" value="PROTEIN TONB"/>
    <property type="match status" value="1"/>
</dbReference>
<evidence type="ECO:0000256" key="1">
    <source>
        <dbReference type="ARBA" id="ARBA00004383"/>
    </source>
</evidence>
<reference evidence="12" key="1">
    <citation type="submission" date="2016-10" db="EMBL/GenBank/DDBJ databases">
        <authorList>
            <person name="Varghese N."/>
            <person name="Submissions S."/>
        </authorList>
    </citation>
    <scope>NUCLEOTIDE SEQUENCE [LARGE SCALE GENOMIC DNA]</scope>
    <source>
        <strain evidence="12">OR362-8,ATCC BAA-1266,JCM 13504</strain>
    </source>
</reference>
<keyword evidence="4" id="KW-1003">Cell membrane</keyword>
<dbReference type="InterPro" id="IPR037682">
    <property type="entry name" value="TonB_C"/>
</dbReference>
<accession>A0A1I5XDL6</accession>
<protein>
    <submittedName>
        <fullName evidence="11">TonB family C-terminal domain-containing protein</fullName>
    </submittedName>
</protein>
<feature type="domain" description="TonB C-terminal" evidence="10">
    <location>
        <begin position="289"/>
        <end position="379"/>
    </location>
</feature>
<keyword evidence="12" id="KW-1185">Reference proteome</keyword>
<keyword evidence="8" id="KW-1133">Transmembrane helix</keyword>
<sequence>MSTRPFLLLFNRLKCLLLQRLAALVLLLPLMALFHRTQAQSYVPYPGDTTQVFSYVEQMPALPTGGGNLALVKAIQKLVKQPAEVLEGRTEGHVIVRVVIGASGVPRQATVVQSLSPACDAAALDAVRRMPRLVPGRYGGQPVPVLLSVPVVFLSPRHVYAATEVTRQAQFPGGDAALEQYLQKNRATPAEVKLRDLKGHVAVRFVIKADGRIGASEVITPLCPSCDDEALRLVRGLPRWQPALGYDDQPVAMYQTLNIYFQPPAPQGDIAPPVPEHQVYTRVAQMPTLAGRSSPAAIQTALQEGIMYPERATNGNGQVSFVVEPDGRVTRPVMVKSISRATDEAVLAAALRLPRFEPGRHNGQPVAVRLVVPVVVEIR</sequence>
<evidence type="ECO:0000256" key="6">
    <source>
        <dbReference type="ARBA" id="ARBA00022692"/>
    </source>
</evidence>
<evidence type="ECO:0000256" key="5">
    <source>
        <dbReference type="ARBA" id="ARBA00022519"/>
    </source>
</evidence>
<dbReference type="GO" id="GO:0055085">
    <property type="term" value="P:transmembrane transport"/>
    <property type="evidence" value="ECO:0007669"/>
    <property type="project" value="InterPro"/>
</dbReference>
<dbReference type="GO" id="GO:0031992">
    <property type="term" value="F:energy transducer activity"/>
    <property type="evidence" value="ECO:0007669"/>
    <property type="project" value="TreeGrafter"/>
</dbReference>
<dbReference type="GO" id="GO:0015031">
    <property type="term" value="P:protein transport"/>
    <property type="evidence" value="ECO:0007669"/>
    <property type="project" value="UniProtKB-KW"/>
</dbReference>
<dbReference type="GO" id="GO:0098797">
    <property type="term" value="C:plasma membrane protein complex"/>
    <property type="evidence" value="ECO:0007669"/>
    <property type="project" value="TreeGrafter"/>
</dbReference>
<evidence type="ECO:0000259" key="10">
    <source>
        <dbReference type="PROSITE" id="PS52015"/>
    </source>
</evidence>
<evidence type="ECO:0000313" key="11">
    <source>
        <dbReference type="EMBL" id="SFQ29956.1"/>
    </source>
</evidence>
<keyword evidence="9" id="KW-0472">Membrane</keyword>
<dbReference type="OrthoDB" id="1039448at2"/>
<dbReference type="PROSITE" id="PS52015">
    <property type="entry name" value="TONB_CTD"/>
    <property type="match status" value="1"/>
</dbReference>
<name>A0A1I5XDL6_HYMAR</name>
<evidence type="ECO:0000256" key="9">
    <source>
        <dbReference type="ARBA" id="ARBA00023136"/>
    </source>
</evidence>
<dbReference type="SUPFAM" id="SSF74653">
    <property type="entry name" value="TolA/TonB C-terminal domain"/>
    <property type="match status" value="3"/>
</dbReference>
<organism evidence="11 12">
    <name type="scientific">Hymenobacter arizonensis</name>
    <name type="common">Siccationidurans arizonensis</name>
    <dbReference type="NCBI Taxonomy" id="1227077"/>
    <lineage>
        <taxon>Bacteria</taxon>
        <taxon>Pseudomonadati</taxon>
        <taxon>Bacteroidota</taxon>
        <taxon>Cytophagia</taxon>
        <taxon>Cytophagales</taxon>
        <taxon>Hymenobacteraceae</taxon>
        <taxon>Hymenobacter</taxon>
    </lineage>
</organism>
<dbReference type="InterPro" id="IPR051045">
    <property type="entry name" value="TonB-dependent_transducer"/>
</dbReference>
<dbReference type="Pfam" id="PF03544">
    <property type="entry name" value="TonB_C"/>
    <property type="match status" value="3"/>
</dbReference>
<dbReference type="InterPro" id="IPR006260">
    <property type="entry name" value="TonB/TolA_C"/>
</dbReference>
<dbReference type="AlphaFoldDB" id="A0A1I5XDL6"/>
<evidence type="ECO:0000256" key="4">
    <source>
        <dbReference type="ARBA" id="ARBA00022475"/>
    </source>
</evidence>
<evidence type="ECO:0000256" key="8">
    <source>
        <dbReference type="ARBA" id="ARBA00022989"/>
    </source>
</evidence>
<comment type="subcellular location">
    <subcellularLocation>
        <location evidence="1">Cell inner membrane</location>
        <topology evidence="1">Single-pass membrane protein</topology>
        <orientation evidence="1">Periplasmic side</orientation>
    </subcellularLocation>
</comment>
<evidence type="ECO:0000256" key="7">
    <source>
        <dbReference type="ARBA" id="ARBA00022927"/>
    </source>
</evidence>
<evidence type="ECO:0000256" key="2">
    <source>
        <dbReference type="ARBA" id="ARBA00006555"/>
    </source>
</evidence>
<dbReference type="STRING" id="1227077.SAMN04515668_1780"/>
<keyword evidence="5" id="KW-0997">Cell inner membrane</keyword>
<dbReference type="NCBIfam" id="TIGR01352">
    <property type="entry name" value="tonB_Cterm"/>
    <property type="match status" value="1"/>
</dbReference>
<evidence type="ECO:0000313" key="12">
    <source>
        <dbReference type="Proteomes" id="UP000199029"/>
    </source>
</evidence>
<dbReference type="Gene3D" id="3.30.1150.10">
    <property type="match status" value="3"/>
</dbReference>
<dbReference type="Proteomes" id="UP000199029">
    <property type="component" value="Unassembled WGS sequence"/>
</dbReference>
<dbReference type="EMBL" id="FOXS01000002">
    <property type="protein sequence ID" value="SFQ29956.1"/>
    <property type="molecule type" value="Genomic_DNA"/>
</dbReference>